<feature type="non-terminal residue" evidence="2">
    <location>
        <position position="1"/>
    </location>
</feature>
<feature type="compositionally biased region" description="Basic and acidic residues" evidence="1">
    <location>
        <begin position="1"/>
        <end position="10"/>
    </location>
</feature>
<feature type="compositionally biased region" description="Low complexity" evidence="1">
    <location>
        <begin position="133"/>
        <end position="145"/>
    </location>
</feature>
<evidence type="ECO:0000256" key="1">
    <source>
        <dbReference type="SAM" id="MobiDB-lite"/>
    </source>
</evidence>
<evidence type="ECO:0000313" key="2">
    <source>
        <dbReference type="EMBL" id="CAA9526405.1"/>
    </source>
</evidence>
<gene>
    <name evidence="2" type="ORF">AVDCRST_MAG73-607</name>
</gene>
<organism evidence="2">
    <name type="scientific">uncultured Thermomicrobiales bacterium</name>
    <dbReference type="NCBI Taxonomy" id="1645740"/>
    <lineage>
        <taxon>Bacteria</taxon>
        <taxon>Pseudomonadati</taxon>
        <taxon>Thermomicrobiota</taxon>
        <taxon>Thermomicrobia</taxon>
        <taxon>Thermomicrobiales</taxon>
        <taxon>environmental samples</taxon>
    </lineage>
</organism>
<reference evidence="2" key="1">
    <citation type="submission" date="2020-02" db="EMBL/GenBank/DDBJ databases">
        <authorList>
            <person name="Meier V. D."/>
        </authorList>
    </citation>
    <scope>NUCLEOTIDE SEQUENCE</scope>
    <source>
        <strain evidence="2">AVDCRST_MAG73</strain>
    </source>
</reference>
<proteinExistence type="predicted"/>
<protein>
    <submittedName>
        <fullName evidence="2">Uncharacterized protein</fullName>
    </submittedName>
</protein>
<dbReference type="AlphaFoldDB" id="A0A6J4TLB9"/>
<feature type="non-terminal residue" evidence="2">
    <location>
        <position position="154"/>
    </location>
</feature>
<dbReference type="EMBL" id="CADCWE010000031">
    <property type="protein sequence ID" value="CAA9526405.1"/>
    <property type="molecule type" value="Genomic_DNA"/>
</dbReference>
<feature type="compositionally biased region" description="Basic residues" evidence="1">
    <location>
        <begin position="73"/>
        <end position="82"/>
    </location>
</feature>
<name>A0A6J4TLB9_9BACT</name>
<feature type="region of interest" description="Disordered" evidence="1">
    <location>
        <begin position="102"/>
        <end position="154"/>
    </location>
</feature>
<feature type="region of interest" description="Disordered" evidence="1">
    <location>
        <begin position="1"/>
        <end position="86"/>
    </location>
</feature>
<accession>A0A6J4TLB9</accession>
<sequence>GSTEPGRAERVASAAPEPAGGRGAGDPPPHGPAGVVRRPRPAQVRPPASRPAGSGAWRGHPDRGSFPAGPHHLLGRVPHRRVPGLGDPRYLRVAVDLARDRQHRAAPVADRRPVSASPTGGHQTVARARRRPQPAAAAVGALAAEPVPPPAQDL</sequence>
<feature type="compositionally biased region" description="Low complexity" evidence="1">
    <location>
        <begin position="32"/>
        <end position="52"/>
    </location>
</feature>